<protein>
    <recommendedName>
        <fullName evidence="5">Putative glutamate--cysteine ligase 2</fullName>
        <ecNumber evidence="5">6.3.2.2</ecNumber>
    </recommendedName>
    <alternativeName>
        <fullName evidence="5">Gamma-glutamylcysteine synthetase 2</fullName>
        <shortName evidence="5">GCS 2</shortName>
        <shortName evidence="5">Gamma-GCS 2</shortName>
    </alternativeName>
</protein>
<dbReference type="HAMAP" id="MF_01609">
    <property type="entry name" value="Glu_cys_ligase_2"/>
    <property type="match status" value="1"/>
</dbReference>
<evidence type="ECO:0000313" key="7">
    <source>
        <dbReference type="Proteomes" id="UP000295163"/>
    </source>
</evidence>
<dbReference type="InterPro" id="IPR014746">
    <property type="entry name" value="Gln_synth/guanido_kin_cat_dom"/>
</dbReference>
<dbReference type="Gene3D" id="3.30.590.20">
    <property type="match status" value="1"/>
</dbReference>
<dbReference type="NCBIfam" id="NF010041">
    <property type="entry name" value="PRK13517.1-1"/>
    <property type="match status" value="1"/>
</dbReference>
<dbReference type="GO" id="GO:0004357">
    <property type="term" value="F:glutamate-cysteine ligase activity"/>
    <property type="evidence" value="ECO:0007669"/>
    <property type="project" value="UniProtKB-EC"/>
</dbReference>
<dbReference type="GO" id="GO:0005524">
    <property type="term" value="F:ATP binding"/>
    <property type="evidence" value="ECO:0007669"/>
    <property type="project" value="UniProtKB-KW"/>
</dbReference>
<comment type="similarity">
    <text evidence="5">Belongs to the glutamate--cysteine ligase type 2 family. YbdK subfamily.</text>
</comment>
<proteinExistence type="inferred from homology"/>
<comment type="caution">
    <text evidence="6">The sequence shown here is derived from an EMBL/GenBank/DDBJ whole genome shotgun (WGS) entry which is preliminary data.</text>
</comment>
<dbReference type="PANTHER" id="PTHR36510">
    <property type="entry name" value="GLUTAMATE--CYSTEINE LIGASE 2-RELATED"/>
    <property type="match status" value="1"/>
</dbReference>
<name>A0A4R5YBB7_KOCRO</name>
<reference evidence="6 7" key="1">
    <citation type="submission" date="2019-03" db="EMBL/GenBank/DDBJ databases">
        <title>Genome Sequencing and Assembly of Various Microbes Isolated from Partially Reclaimed Soil and Acid Mine Drainage (AMD) Site.</title>
        <authorList>
            <person name="Steinbock B."/>
            <person name="Bechtold R."/>
            <person name="Sevigny J.L."/>
            <person name="Thomas D."/>
            <person name="Cuthill L.R."/>
            <person name="Aveiro Johannsen E.J."/>
            <person name="Thomas K."/>
            <person name="Ghosh A."/>
        </authorList>
    </citation>
    <scope>NUCLEOTIDE SEQUENCE [LARGE SCALE GENOMIC DNA]</scope>
    <source>
        <strain evidence="6 7">S-A3</strain>
    </source>
</reference>
<dbReference type="InterPro" id="IPR011793">
    <property type="entry name" value="YbdK"/>
</dbReference>
<dbReference type="EC" id="6.3.2.2" evidence="5"/>
<dbReference type="InterPro" id="IPR006336">
    <property type="entry name" value="GCS2"/>
</dbReference>
<dbReference type="Pfam" id="PF04107">
    <property type="entry name" value="GCS2"/>
    <property type="match status" value="1"/>
</dbReference>
<evidence type="ECO:0000256" key="2">
    <source>
        <dbReference type="ARBA" id="ARBA00022741"/>
    </source>
</evidence>
<keyword evidence="3 5" id="KW-0067">ATP-binding</keyword>
<evidence type="ECO:0000256" key="3">
    <source>
        <dbReference type="ARBA" id="ARBA00022840"/>
    </source>
</evidence>
<dbReference type="InterPro" id="IPR050141">
    <property type="entry name" value="GCL_type2/YbdK_subfam"/>
</dbReference>
<organism evidence="6 7">
    <name type="scientific">Kocuria rosea</name>
    <name type="common">Deinococcus erythromyxa</name>
    <name type="synonym">Micrococcus rubens</name>
    <dbReference type="NCBI Taxonomy" id="1275"/>
    <lineage>
        <taxon>Bacteria</taxon>
        <taxon>Bacillati</taxon>
        <taxon>Actinomycetota</taxon>
        <taxon>Actinomycetes</taxon>
        <taxon>Micrococcales</taxon>
        <taxon>Micrococcaceae</taxon>
        <taxon>Kocuria</taxon>
    </lineage>
</organism>
<dbReference type="PANTHER" id="PTHR36510:SF1">
    <property type="entry name" value="GLUTAMATE--CYSTEINE LIGASE 2-RELATED"/>
    <property type="match status" value="1"/>
</dbReference>
<dbReference type="SUPFAM" id="SSF55931">
    <property type="entry name" value="Glutamine synthetase/guanido kinase"/>
    <property type="match status" value="1"/>
</dbReference>
<dbReference type="EMBL" id="SMZT01000005">
    <property type="protein sequence ID" value="TDL42003.1"/>
    <property type="molecule type" value="Genomic_DNA"/>
</dbReference>
<dbReference type="Proteomes" id="UP000295163">
    <property type="component" value="Unassembled WGS sequence"/>
</dbReference>
<dbReference type="NCBIfam" id="TIGR02050">
    <property type="entry name" value="gshA_cyan_rel"/>
    <property type="match status" value="1"/>
</dbReference>
<dbReference type="AlphaFoldDB" id="A0A4R5YBB7"/>
<evidence type="ECO:0000256" key="1">
    <source>
        <dbReference type="ARBA" id="ARBA00022598"/>
    </source>
</evidence>
<accession>A0A4R5YBB7</accession>
<keyword evidence="1 5" id="KW-0436">Ligase</keyword>
<comment type="function">
    <text evidence="5">ATP-dependent carboxylate-amine ligase which exhibits weak glutamate--cysteine ligase activity.</text>
</comment>
<evidence type="ECO:0000313" key="6">
    <source>
        <dbReference type="EMBL" id="TDL42003.1"/>
    </source>
</evidence>
<evidence type="ECO:0000256" key="5">
    <source>
        <dbReference type="HAMAP-Rule" id="MF_01609"/>
    </source>
</evidence>
<evidence type="ECO:0000256" key="4">
    <source>
        <dbReference type="ARBA" id="ARBA00048819"/>
    </source>
</evidence>
<dbReference type="RefSeq" id="WP_133410858.1">
    <property type="nucleotide sequence ID" value="NZ_SMZT01000005.1"/>
</dbReference>
<sequence length="386" mass="40937">MVVITVFPHPSPAATTGPTRTFGVEEELLLVDAVTLEPAAAGPDAVDAHAAGVRSSPGTAPAHQVTTELQQEQIEVASPPLTGLAEQIAAIRQGRRLADTAARAVGARAVALASPVTAGAPHLVPAPRFRWLQERFGLVAAEQLTCGLHVHVGVGSREEGVAVLDRIRVWLPVLLALSGNSPFWYGRESGFSSYRYQAWVRWPTSGPTEVFGSVEEHDRQREALLRSGVPLDLGMIYFDARLSARYPTVEIRITDVCLDAEHTGVLAALGRALVETAARQWRAGLPAPPVSAAQLRAWSWQASRAGVEGPLISPASGAPAPAADVVAELLAAVRPVLAEWDEAAQVESVVAGVLRDGSGARRQLAAHAARRDPLDVVRLALEATHR</sequence>
<dbReference type="GeneID" id="64348290"/>
<comment type="catalytic activity">
    <reaction evidence="4 5">
        <text>L-cysteine + L-glutamate + ATP = gamma-L-glutamyl-L-cysteine + ADP + phosphate + H(+)</text>
        <dbReference type="Rhea" id="RHEA:13285"/>
        <dbReference type="ChEBI" id="CHEBI:15378"/>
        <dbReference type="ChEBI" id="CHEBI:29985"/>
        <dbReference type="ChEBI" id="CHEBI:30616"/>
        <dbReference type="ChEBI" id="CHEBI:35235"/>
        <dbReference type="ChEBI" id="CHEBI:43474"/>
        <dbReference type="ChEBI" id="CHEBI:58173"/>
        <dbReference type="ChEBI" id="CHEBI:456216"/>
        <dbReference type="EC" id="6.3.2.2"/>
    </reaction>
</comment>
<dbReference type="GO" id="GO:0042398">
    <property type="term" value="P:modified amino acid biosynthetic process"/>
    <property type="evidence" value="ECO:0007669"/>
    <property type="project" value="InterPro"/>
</dbReference>
<keyword evidence="2 5" id="KW-0547">Nucleotide-binding</keyword>
<gene>
    <name evidence="6" type="ORF">E2R59_12750</name>
</gene>